<dbReference type="SUPFAM" id="SSF51206">
    <property type="entry name" value="cAMP-binding domain-like"/>
    <property type="match status" value="1"/>
</dbReference>
<sequence>MSTAKNMLDALPPEGRARLLDQAAREVSLPVGTRIFEEGRKADRFWIIRSGQVELDLHVPGHRSAVIETLGRDELLGWSWLFPPRIWHLGAVAIYPVEAVEFDAAAVCALCDEDAELGRALYRYVAETVAARLRGTRTRLLALYGPQSGNRAGTNHDADIGQDLADI</sequence>
<dbReference type="Gene3D" id="2.60.120.10">
    <property type="entry name" value="Jelly Rolls"/>
    <property type="match status" value="1"/>
</dbReference>
<dbReference type="Proteomes" id="UP001550044">
    <property type="component" value="Unassembled WGS sequence"/>
</dbReference>
<dbReference type="Pfam" id="PF00027">
    <property type="entry name" value="cNMP_binding"/>
    <property type="match status" value="1"/>
</dbReference>
<dbReference type="EMBL" id="JBEXIP010000030">
    <property type="protein sequence ID" value="MET8436831.1"/>
    <property type="molecule type" value="Genomic_DNA"/>
</dbReference>
<evidence type="ECO:0000259" key="1">
    <source>
        <dbReference type="PROSITE" id="PS50042"/>
    </source>
</evidence>
<feature type="domain" description="Cyclic nucleotide-binding" evidence="1">
    <location>
        <begin position="7"/>
        <end position="77"/>
    </location>
</feature>
<dbReference type="InterPro" id="IPR014710">
    <property type="entry name" value="RmlC-like_jellyroll"/>
</dbReference>
<dbReference type="InterPro" id="IPR000595">
    <property type="entry name" value="cNMP-bd_dom"/>
</dbReference>
<gene>
    <name evidence="2" type="ORF">ABZV61_29450</name>
</gene>
<organism evidence="2 3">
    <name type="scientific">Streptomyces sp. 900116325</name>
    <dbReference type="NCBI Taxonomy" id="3154295"/>
    <lineage>
        <taxon>Bacteria</taxon>
        <taxon>Bacillati</taxon>
        <taxon>Actinomycetota</taxon>
        <taxon>Actinomycetes</taxon>
        <taxon>Kitasatosporales</taxon>
        <taxon>Streptomycetaceae</taxon>
        <taxon>Streptomyces</taxon>
    </lineage>
</organism>
<keyword evidence="3" id="KW-1185">Reference proteome</keyword>
<accession>A0ABV2UH80</accession>
<dbReference type="CDD" id="cd00038">
    <property type="entry name" value="CAP_ED"/>
    <property type="match status" value="1"/>
</dbReference>
<dbReference type="InterPro" id="IPR018490">
    <property type="entry name" value="cNMP-bd_dom_sf"/>
</dbReference>
<dbReference type="SMART" id="SM00100">
    <property type="entry name" value="cNMP"/>
    <property type="match status" value="1"/>
</dbReference>
<dbReference type="RefSeq" id="WP_356498217.1">
    <property type="nucleotide sequence ID" value="NZ_JBEXEF010000103.1"/>
</dbReference>
<protein>
    <submittedName>
        <fullName evidence="2">Cyclic nucleotide-binding domain-containing protein</fullName>
    </submittedName>
</protein>
<evidence type="ECO:0000313" key="3">
    <source>
        <dbReference type="Proteomes" id="UP001550044"/>
    </source>
</evidence>
<reference evidence="2 3" key="1">
    <citation type="submission" date="2024-06" db="EMBL/GenBank/DDBJ databases">
        <title>The Natural Products Discovery Center: Release of the First 8490 Sequenced Strains for Exploring Actinobacteria Biosynthetic Diversity.</title>
        <authorList>
            <person name="Kalkreuter E."/>
            <person name="Kautsar S.A."/>
            <person name="Yang D."/>
            <person name="Bader C.D."/>
            <person name="Teijaro C.N."/>
            <person name="Fluegel L."/>
            <person name="Davis C.M."/>
            <person name="Simpson J.R."/>
            <person name="Lauterbach L."/>
            <person name="Steele A.D."/>
            <person name="Gui C."/>
            <person name="Meng S."/>
            <person name="Li G."/>
            <person name="Viehrig K."/>
            <person name="Ye F."/>
            <person name="Su P."/>
            <person name="Kiefer A.F."/>
            <person name="Nichols A."/>
            <person name="Cepeda A.J."/>
            <person name="Yan W."/>
            <person name="Fan B."/>
            <person name="Jiang Y."/>
            <person name="Adhikari A."/>
            <person name="Zheng C.-J."/>
            <person name="Schuster L."/>
            <person name="Cowan T.M."/>
            <person name="Smanski M.J."/>
            <person name="Chevrette M.G."/>
            <person name="De Carvalho L.P.S."/>
            <person name="Shen B."/>
        </authorList>
    </citation>
    <scope>NUCLEOTIDE SEQUENCE [LARGE SCALE GENOMIC DNA]</scope>
    <source>
        <strain evidence="2 3">NPDC005137</strain>
    </source>
</reference>
<comment type="caution">
    <text evidence="2">The sequence shown here is derived from an EMBL/GenBank/DDBJ whole genome shotgun (WGS) entry which is preliminary data.</text>
</comment>
<dbReference type="PROSITE" id="PS50042">
    <property type="entry name" value="CNMP_BINDING_3"/>
    <property type="match status" value="1"/>
</dbReference>
<evidence type="ECO:0000313" key="2">
    <source>
        <dbReference type="EMBL" id="MET8436831.1"/>
    </source>
</evidence>
<name>A0ABV2UH80_9ACTN</name>
<proteinExistence type="predicted"/>